<feature type="transmembrane region" description="Helical" evidence="1">
    <location>
        <begin position="73"/>
        <end position="93"/>
    </location>
</feature>
<sequence>MIRFLFRFLSLVALCIAVVAGILDSIASVSASEVMVTPLGIAWLELSPYTLSVVSDTVQREWGPNAWGFAIRWLLPLPAFAVFLALSLMLWMIGYKRRSPAGRFAA</sequence>
<organism evidence="2 3">
    <name type="scientific">Ciceribacter lividus</name>
    <dbReference type="NCBI Taxonomy" id="1197950"/>
    <lineage>
        <taxon>Bacteria</taxon>
        <taxon>Pseudomonadati</taxon>
        <taxon>Pseudomonadota</taxon>
        <taxon>Alphaproteobacteria</taxon>
        <taxon>Hyphomicrobiales</taxon>
        <taxon>Rhizobiaceae</taxon>
        <taxon>Ciceribacter</taxon>
    </lineage>
</organism>
<gene>
    <name evidence="2" type="ORF">DFR48_107186</name>
</gene>
<dbReference type="AlphaFoldDB" id="A0A6I7HLQ3"/>
<reference evidence="2 3" key="1">
    <citation type="submission" date="2018-07" db="EMBL/GenBank/DDBJ databases">
        <title>Genomic Encyclopedia of Type Strains, Phase IV (KMG-IV): sequencing the most valuable type-strain genomes for metagenomic binning, comparative biology and taxonomic classification.</title>
        <authorList>
            <person name="Goeker M."/>
        </authorList>
    </citation>
    <scope>NUCLEOTIDE SEQUENCE [LARGE SCALE GENOMIC DNA]</scope>
    <source>
        <strain evidence="2 3">DSM 25528</strain>
    </source>
</reference>
<keyword evidence="1" id="KW-0812">Transmembrane</keyword>
<keyword evidence="1" id="KW-0472">Membrane</keyword>
<name>A0A6I7HLQ3_9HYPH</name>
<dbReference type="EMBL" id="QPIX01000007">
    <property type="protein sequence ID" value="RCW23315.1"/>
    <property type="molecule type" value="Genomic_DNA"/>
</dbReference>
<proteinExistence type="predicted"/>
<evidence type="ECO:0000256" key="1">
    <source>
        <dbReference type="SAM" id="Phobius"/>
    </source>
</evidence>
<protein>
    <submittedName>
        <fullName evidence="2">Uncharacterized protein</fullName>
    </submittedName>
</protein>
<keyword evidence="3" id="KW-1185">Reference proteome</keyword>
<evidence type="ECO:0000313" key="2">
    <source>
        <dbReference type="EMBL" id="RCW23315.1"/>
    </source>
</evidence>
<accession>A0A6I7HLQ3</accession>
<keyword evidence="1" id="KW-1133">Transmembrane helix</keyword>
<dbReference type="Proteomes" id="UP000252582">
    <property type="component" value="Unassembled WGS sequence"/>
</dbReference>
<evidence type="ECO:0000313" key="3">
    <source>
        <dbReference type="Proteomes" id="UP000252582"/>
    </source>
</evidence>
<comment type="caution">
    <text evidence="2">The sequence shown here is derived from an EMBL/GenBank/DDBJ whole genome shotgun (WGS) entry which is preliminary data.</text>
</comment>